<name>A0A8X6V6V7_TRICX</name>
<sequence length="143" mass="15887">MEQSFTRAVGSLVVRTSDSRPEGLGLMPPNTLRVHTDLHAEIVEVEIQVVSPSIVPSGNFAELNRTITCMVLKANDRRTSCPCHDEFRGPRSDYVRQNLGGRTGKILRPSSVALKSKNQEISRLQLAVKLPWAIFFESVDILS</sequence>
<evidence type="ECO:0000313" key="1">
    <source>
        <dbReference type="EMBL" id="GFY01519.1"/>
    </source>
</evidence>
<accession>A0A8X6V6V7</accession>
<dbReference type="Proteomes" id="UP000887159">
    <property type="component" value="Unassembled WGS sequence"/>
</dbReference>
<evidence type="ECO:0000313" key="2">
    <source>
        <dbReference type="Proteomes" id="UP000887159"/>
    </source>
</evidence>
<gene>
    <name evidence="1" type="ORF">TNCV_2607061</name>
</gene>
<comment type="caution">
    <text evidence="1">The sequence shown here is derived from an EMBL/GenBank/DDBJ whole genome shotgun (WGS) entry which is preliminary data.</text>
</comment>
<reference evidence="1" key="1">
    <citation type="submission" date="2020-08" db="EMBL/GenBank/DDBJ databases">
        <title>Multicomponent nature underlies the extraordinary mechanical properties of spider dragline silk.</title>
        <authorList>
            <person name="Kono N."/>
            <person name="Nakamura H."/>
            <person name="Mori M."/>
            <person name="Yoshida Y."/>
            <person name="Ohtoshi R."/>
            <person name="Malay A.D."/>
            <person name="Moran D.A.P."/>
            <person name="Tomita M."/>
            <person name="Numata K."/>
            <person name="Arakawa K."/>
        </authorList>
    </citation>
    <scope>NUCLEOTIDE SEQUENCE</scope>
</reference>
<keyword evidence="2" id="KW-1185">Reference proteome</keyword>
<dbReference type="EMBL" id="BMAU01021229">
    <property type="protein sequence ID" value="GFY01519.1"/>
    <property type="molecule type" value="Genomic_DNA"/>
</dbReference>
<protein>
    <submittedName>
        <fullName evidence="1">Uncharacterized protein</fullName>
    </submittedName>
</protein>
<proteinExistence type="predicted"/>
<organism evidence="1 2">
    <name type="scientific">Trichonephila clavipes</name>
    <name type="common">Golden silk orbweaver</name>
    <name type="synonym">Nephila clavipes</name>
    <dbReference type="NCBI Taxonomy" id="2585209"/>
    <lineage>
        <taxon>Eukaryota</taxon>
        <taxon>Metazoa</taxon>
        <taxon>Ecdysozoa</taxon>
        <taxon>Arthropoda</taxon>
        <taxon>Chelicerata</taxon>
        <taxon>Arachnida</taxon>
        <taxon>Araneae</taxon>
        <taxon>Araneomorphae</taxon>
        <taxon>Entelegynae</taxon>
        <taxon>Araneoidea</taxon>
        <taxon>Nephilidae</taxon>
        <taxon>Trichonephila</taxon>
    </lineage>
</organism>
<dbReference type="AlphaFoldDB" id="A0A8X6V6V7"/>